<dbReference type="InterPro" id="IPR032675">
    <property type="entry name" value="LRR_dom_sf"/>
</dbReference>
<evidence type="ECO:0000256" key="10">
    <source>
        <dbReference type="ARBA" id="ARBA00023180"/>
    </source>
</evidence>
<dbReference type="Pfam" id="PF01582">
    <property type="entry name" value="TIR"/>
    <property type="match status" value="1"/>
</dbReference>
<evidence type="ECO:0000259" key="13">
    <source>
        <dbReference type="PROSITE" id="PS50104"/>
    </source>
</evidence>
<dbReference type="Gene3D" id="3.40.50.10140">
    <property type="entry name" value="Toll/interleukin-1 receptor homology (TIR) domain"/>
    <property type="match status" value="1"/>
</dbReference>
<evidence type="ECO:0000256" key="6">
    <source>
        <dbReference type="ARBA" id="ARBA00022737"/>
    </source>
</evidence>
<dbReference type="PANTHER" id="PTHR24365:SF530">
    <property type="entry name" value="MSTPROX-RELATED"/>
    <property type="match status" value="1"/>
</dbReference>
<sequence>MGQILYLLVSFLILMSLSFEKKCEIVKISPCQTNCKAVKYPRDCSCDKRSIHCEDRNLTYIPRIPCYIKRLHLSHNNINTLGKNEISNLTCSFQTISYMSLRHCKTKRLDEDAFANLTHLKVLDMSANEIFLHGKENVQSVQIAIGSLNRAPLVSLLLDRLRIRNYVQEIFKYFEGRHVTNLSMQENEIMYFNDKVLENFTQLVYLNLRHNWIHKTDLSSGIPTLEWFDLSHNQINIFPPNFCDNETGQTRYNNLKTLVLTGNQIIVPYFKYWDCLKTLETFKLGRNDMEEINQTYTFSNLTSLKTLTLSKMDFSLRKIGKNALQSDSLLCLDLSRNGLNFEDPKKVDNDIFHYLPNLTLLDVSHNEFGTVGTQKLIKLSRLETLIMKHVDLSQLPDEFLGNFPNLKHLDLSRNNIEHFTMNAFQNLTKLKYLNLSDNLISNFPVLNFHPATLMSLETFDFANNYFQCDCEIVKLQTWINDLLSDSNKHDLLSRYPDSYRCYKPQSLYHVLLKDAEPNNCKLDQIVLSVVCSAIICLVFTLVLVVAFFYRWEIKFLIHKMRQERRDGYHPLPHTFEYDTYVAYAEKDSAWVIHDLLKELEEDKFNIYIRDRYSAPGVARCDEIVDNIYKSKTVILVLSKNFMACQWCNYQLNVAQARAVKLGPRFLIPVLLEGIFIKHMNISTQHLFMTSKPIEWARRSTKNKLFWSELKTALDAEIIQEFEDSVYQSFSTRYGSIDT</sequence>
<keyword evidence="15" id="KW-1185">Reference proteome</keyword>
<dbReference type="InterPro" id="IPR017241">
    <property type="entry name" value="Toll-like_receptor"/>
</dbReference>
<dbReference type="Gene3D" id="3.80.10.10">
    <property type="entry name" value="Ribonuclease Inhibitor"/>
    <property type="match status" value="3"/>
</dbReference>
<dbReference type="InterPro" id="IPR000157">
    <property type="entry name" value="TIR_dom"/>
</dbReference>
<feature type="transmembrane region" description="Helical" evidence="11">
    <location>
        <begin position="525"/>
        <end position="551"/>
    </location>
</feature>
<accession>A0ABD3UEF9</accession>
<dbReference type="InterPro" id="IPR035897">
    <property type="entry name" value="Toll_tir_struct_dom_sf"/>
</dbReference>
<dbReference type="AlphaFoldDB" id="A0ABD3UEF9"/>
<dbReference type="EMBL" id="JBJQND010000016">
    <property type="protein sequence ID" value="KAL3847894.1"/>
    <property type="molecule type" value="Genomic_DNA"/>
</dbReference>
<dbReference type="Pfam" id="PF13516">
    <property type="entry name" value="LRR_6"/>
    <property type="match status" value="1"/>
</dbReference>
<dbReference type="SUPFAM" id="SSF52058">
    <property type="entry name" value="L domain-like"/>
    <property type="match status" value="2"/>
</dbReference>
<evidence type="ECO:0000313" key="14">
    <source>
        <dbReference type="EMBL" id="KAL3847894.1"/>
    </source>
</evidence>
<dbReference type="InterPro" id="IPR001611">
    <property type="entry name" value="Leu-rich_rpt"/>
</dbReference>
<evidence type="ECO:0000256" key="3">
    <source>
        <dbReference type="ARBA" id="ARBA00022614"/>
    </source>
</evidence>
<dbReference type="Pfam" id="PF13306">
    <property type="entry name" value="LRR_5"/>
    <property type="match status" value="1"/>
</dbReference>
<name>A0ABD3UEF9_SINWO</name>
<dbReference type="GO" id="GO:0016020">
    <property type="term" value="C:membrane"/>
    <property type="evidence" value="ECO:0007669"/>
    <property type="project" value="UniProtKB-SubCell"/>
</dbReference>
<dbReference type="Pfam" id="PF13855">
    <property type="entry name" value="LRR_8"/>
    <property type="match status" value="1"/>
</dbReference>
<feature type="signal peptide" evidence="12">
    <location>
        <begin position="1"/>
        <end position="18"/>
    </location>
</feature>
<evidence type="ECO:0000256" key="9">
    <source>
        <dbReference type="ARBA" id="ARBA00023170"/>
    </source>
</evidence>
<comment type="subcellular location">
    <subcellularLocation>
        <location evidence="1">Membrane</location>
        <topology evidence="1">Single-pass type I membrane protein</topology>
    </subcellularLocation>
</comment>
<evidence type="ECO:0000313" key="15">
    <source>
        <dbReference type="Proteomes" id="UP001634394"/>
    </source>
</evidence>
<keyword evidence="6" id="KW-0677">Repeat</keyword>
<comment type="similarity">
    <text evidence="2">Belongs to the Toll-like receptor family.</text>
</comment>
<keyword evidence="5 12" id="KW-0732">Signal</keyword>
<keyword evidence="4 11" id="KW-0812">Transmembrane</keyword>
<dbReference type="SMART" id="SM00255">
    <property type="entry name" value="TIR"/>
    <property type="match status" value="1"/>
</dbReference>
<proteinExistence type="inferred from homology"/>
<keyword evidence="9" id="KW-0675">Receptor</keyword>
<dbReference type="PROSITE" id="PS51450">
    <property type="entry name" value="LRR"/>
    <property type="match status" value="2"/>
</dbReference>
<evidence type="ECO:0000256" key="2">
    <source>
        <dbReference type="ARBA" id="ARBA00009634"/>
    </source>
</evidence>
<feature type="chain" id="PRO_5044886533" description="TIR domain-containing protein" evidence="12">
    <location>
        <begin position="19"/>
        <end position="738"/>
    </location>
</feature>
<evidence type="ECO:0000256" key="11">
    <source>
        <dbReference type="SAM" id="Phobius"/>
    </source>
</evidence>
<reference evidence="14 15" key="1">
    <citation type="submission" date="2024-11" db="EMBL/GenBank/DDBJ databases">
        <title>Chromosome-level genome assembly of the freshwater bivalve Anodonta woodiana.</title>
        <authorList>
            <person name="Chen X."/>
        </authorList>
    </citation>
    <scope>NUCLEOTIDE SEQUENCE [LARGE SCALE GENOMIC DNA]</scope>
    <source>
        <strain evidence="14">MN2024</strain>
        <tissue evidence="14">Gills</tissue>
    </source>
</reference>
<dbReference type="SUPFAM" id="SSF52200">
    <property type="entry name" value="Toll/Interleukin receptor TIR domain"/>
    <property type="match status" value="1"/>
</dbReference>
<dbReference type="PIRSF" id="PIRSF037595">
    <property type="entry name" value="Toll-like_receptor"/>
    <property type="match status" value="1"/>
</dbReference>
<protein>
    <recommendedName>
        <fullName evidence="13">TIR domain-containing protein</fullName>
    </recommendedName>
</protein>
<dbReference type="Pfam" id="PF00560">
    <property type="entry name" value="LRR_1"/>
    <property type="match status" value="1"/>
</dbReference>
<evidence type="ECO:0000256" key="4">
    <source>
        <dbReference type="ARBA" id="ARBA00022692"/>
    </source>
</evidence>
<keyword evidence="10" id="KW-0325">Glycoprotein</keyword>
<feature type="domain" description="TIR" evidence="13">
    <location>
        <begin position="575"/>
        <end position="713"/>
    </location>
</feature>
<evidence type="ECO:0000256" key="12">
    <source>
        <dbReference type="SAM" id="SignalP"/>
    </source>
</evidence>
<evidence type="ECO:0000256" key="8">
    <source>
        <dbReference type="ARBA" id="ARBA00023136"/>
    </source>
</evidence>
<evidence type="ECO:0000256" key="1">
    <source>
        <dbReference type="ARBA" id="ARBA00004479"/>
    </source>
</evidence>
<keyword evidence="8 11" id="KW-0472">Membrane</keyword>
<dbReference type="PROSITE" id="PS50104">
    <property type="entry name" value="TIR"/>
    <property type="match status" value="1"/>
</dbReference>
<comment type="caution">
    <text evidence="14">The sequence shown here is derived from an EMBL/GenBank/DDBJ whole genome shotgun (WGS) entry which is preliminary data.</text>
</comment>
<dbReference type="PANTHER" id="PTHR24365">
    <property type="entry name" value="TOLL-LIKE RECEPTOR"/>
    <property type="match status" value="1"/>
</dbReference>
<evidence type="ECO:0000256" key="7">
    <source>
        <dbReference type="ARBA" id="ARBA00022989"/>
    </source>
</evidence>
<dbReference type="InterPro" id="IPR003591">
    <property type="entry name" value="Leu-rich_rpt_typical-subtyp"/>
</dbReference>
<dbReference type="InterPro" id="IPR026906">
    <property type="entry name" value="LRR_5"/>
</dbReference>
<dbReference type="SMART" id="SM00369">
    <property type="entry name" value="LRR_TYP"/>
    <property type="match status" value="5"/>
</dbReference>
<keyword evidence="7 11" id="KW-1133">Transmembrane helix</keyword>
<organism evidence="14 15">
    <name type="scientific">Sinanodonta woodiana</name>
    <name type="common">Chinese pond mussel</name>
    <name type="synonym">Anodonta woodiana</name>
    <dbReference type="NCBI Taxonomy" id="1069815"/>
    <lineage>
        <taxon>Eukaryota</taxon>
        <taxon>Metazoa</taxon>
        <taxon>Spiralia</taxon>
        <taxon>Lophotrochozoa</taxon>
        <taxon>Mollusca</taxon>
        <taxon>Bivalvia</taxon>
        <taxon>Autobranchia</taxon>
        <taxon>Heteroconchia</taxon>
        <taxon>Palaeoheterodonta</taxon>
        <taxon>Unionida</taxon>
        <taxon>Unionoidea</taxon>
        <taxon>Unionidae</taxon>
        <taxon>Unioninae</taxon>
        <taxon>Sinanodonta</taxon>
    </lineage>
</organism>
<evidence type="ECO:0000256" key="5">
    <source>
        <dbReference type="ARBA" id="ARBA00022729"/>
    </source>
</evidence>
<keyword evidence="3" id="KW-0433">Leucine-rich repeat</keyword>
<dbReference type="Proteomes" id="UP001634394">
    <property type="component" value="Unassembled WGS sequence"/>
</dbReference>
<gene>
    <name evidence="14" type="ORF">ACJMK2_018785</name>
</gene>